<evidence type="ECO:0000256" key="7">
    <source>
        <dbReference type="SAM" id="MobiDB-lite"/>
    </source>
</evidence>
<keyword evidence="2 5" id="KW-0460">Magnesium</keyword>
<evidence type="ECO:0000313" key="9">
    <source>
        <dbReference type="EMBL" id="SHJ35476.1"/>
    </source>
</evidence>
<feature type="binding site" evidence="5">
    <location>
        <position position="247"/>
    </location>
    <ligand>
        <name>Mg(2+)</name>
        <dbReference type="ChEBI" id="CHEBI:18420"/>
    </ligand>
</feature>
<dbReference type="Proteomes" id="UP000184452">
    <property type="component" value="Unassembled WGS sequence"/>
</dbReference>
<dbReference type="EMBL" id="FQZK01000005">
    <property type="protein sequence ID" value="SHJ35476.1"/>
    <property type="molecule type" value="Genomic_DNA"/>
</dbReference>
<dbReference type="PANTHER" id="PTHR13794">
    <property type="entry name" value="ENOLASE SUPERFAMILY, MANDELATE RACEMASE"/>
    <property type="match status" value="1"/>
</dbReference>
<feature type="active site" description="Proton donor/acceptor" evidence="3">
    <location>
        <position position="323"/>
    </location>
</feature>
<evidence type="ECO:0000259" key="8">
    <source>
        <dbReference type="SMART" id="SM00922"/>
    </source>
</evidence>
<dbReference type="CDD" id="cd03316">
    <property type="entry name" value="MR_like"/>
    <property type="match status" value="1"/>
</dbReference>
<dbReference type="Pfam" id="PF02746">
    <property type="entry name" value="MR_MLE_N"/>
    <property type="match status" value="1"/>
</dbReference>
<dbReference type="AlphaFoldDB" id="A0A1M6ILU5"/>
<dbReference type="PROSITE" id="PS00908">
    <property type="entry name" value="MR_MLE_1"/>
    <property type="match status" value="1"/>
</dbReference>
<organism evidence="9 10">
    <name type="scientific">Nocardiopsis flavescens</name>
    <dbReference type="NCBI Taxonomy" id="758803"/>
    <lineage>
        <taxon>Bacteria</taxon>
        <taxon>Bacillati</taxon>
        <taxon>Actinomycetota</taxon>
        <taxon>Actinomycetes</taxon>
        <taxon>Streptosporangiales</taxon>
        <taxon>Nocardiopsidaceae</taxon>
        <taxon>Nocardiopsis</taxon>
    </lineage>
</organism>
<dbReference type="GO" id="GO:0016052">
    <property type="term" value="P:carbohydrate catabolic process"/>
    <property type="evidence" value="ECO:0007669"/>
    <property type="project" value="TreeGrafter"/>
</dbReference>
<dbReference type="STRING" id="758803.SAMN05421803_105219"/>
<dbReference type="Gene3D" id="3.20.20.120">
    <property type="entry name" value="Enolase-like C-terminal domain"/>
    <property type="match status" value="1"/>
</dbReference>
<feature type="binding site" evidence="5">
    <location>
        <position position="273"/>
    </location>
    <ligand>
        <name>Mg(2+)</name>
        <dbReference type="ChEBI" id="CHEBI:18420"/>
    </ligand>
</feature>
<dbReference type="InterPro" id="IPR046945">
    <property type="entry name" value="RHMD-like"/>
</dbReference>
<reference evidence="9 10" key="1">
    <citation type="submission" date="2016-11" db="EMBL/GenBank/DDBJ databases">
        <authorList>
            <person name="Jaros S."/>
            <person name="Januszkiewicz K."/>
            <person name="Wedrychowicz H."/>
        </authorList>
    </citation>
    <scope>NUCLEOTIDE SEQUENCE [LARGE SCALE GENOMIC DNA]</scope>
    <source>
        <strain evidence="9 10">CGMCC 4.5723</strain>
    </source>
</reference>
<dbReference type="SFLD" id="SFLDG00179">
    <property type="entry name" value="mandelate_racemase"/>
    <property type="match status" value="1"/>
</dbReference>
<feature type="active site" description="Proton acceptor" evidence="3">
    <location>
        <position position="193"/>
    </location>
</feature>
<dbReference type="OrthoDB" id="9796450at2"/>
<evidence type="ECO:0000256" key="3">
    <source>
        <dbReference type="PIRSR" id="PIRSR633978-1"/>
    </source>
</evidence>
<dbReference type="InterPro" id="IPR029017">
    <property type="entry name" value="Enolase-like_N"/>
</dbReference>
<dbReference type="RefSeq" id="WP_084737138.1">
    <property type="nucleotide sequence ID" value="NZ_FQZK01000005.1"/>
</dbReference>
<dbReference type="Gene3D" id="3.30.390.10">
    <property type="entry name" value="Enolase-like, N-terminal domain"/>
    <property type="match status" value="1"/>
</dbReference>
<keyword evidence="1 5" id="KW-0479">Metal-binding</keyword>
<proteinExistence type="predicted"/>
<dbReference type="InterPro" id="IPR013341">
    <property type="entry name" value="Mandelate_racemase_N_dom"/>
</dbReference>
<dbReference type="InterPro" id="IPR018110">
    <property type="entry name" value="Mandel_Rmase/mucon_lact_enz_CS"/>
</dbReference>
<dbReference type="InterPro" id="IPR013342">
    <property type="entry name" value="Mandelate_racemase_C"/>
</dbReference>
<evidence type="ECO:0000256" key="6">
    <source>
        <dbReference type="PIRSR" id="PIRSR633978-4"/>
    </source>
</evidence>
<dbReference type="PANTHER" id="PTHR13794:SF58">
    <property type="entry name" value="MITOCHONDRIAL ENOLASE SUPERFAMILY MEMBER 1"/>
    <property type="match status" value="1"/>
</dbReference>
<feature type="region of interest" description="Disordered" evidence="7">
    <location>
        <begin position="1"/>
        <end position="20"/>
    </location>
</feature>
<dbReference type="InterPro" id="IPR033978">
    <property type="entry name" value="L-talarate_dehydratase"/>
</dbReference>
<evidence type="ECO:0000313" key="10">
    <source>
        <dbReference type="Proteomes" id="UP000184452"/>
    </source>
</evidence>
<feature type="binding site" evidence="4">
    <location>
        <position position="343"/>
    </location>
    <ligand>
        <name>substrate</name>
    </ligand>
</feature>
<evidence type="ECO:0000256" key="1">
    <source>
        <dbReference type="ARBA" id="ARBA00022723"/>
    </source>
</evidence>
<evidence type="ECO:0000256" key="2">
    <source>
        <dbReference type="ARBA" id="ARBA00022842"/>
    </source>
</evidence>
<feature type="site" description="Increases basicity of active site His" evidence="6">
    <location>
        <position position="296"/>
    </location>
</feature>
<dbReference type="SUPFAM" id="SSF51604">
    <property type="entry name" value="Enolase C-terminal domain-like"/>
    <property type="match status" value="1"/>
</dbReference>
<feature type="binding site" evidence="4">
    <location>
        <begin position="78"/>
        <end position="79"/>
    </location>
    <ligand>
        <name>substrate</name>
    </ligand>
</feature>
<dbReference type="SFLD" id="SFLDS00001">
    <property type="entry name" value="Enolase"/>
    <property type="match status" value="1"/>
</dbReference>
<dbReference type="GO" id="GO:1990594">
    <property type="term" value="F:L-altrarate dehydratase activity"/>
    <property type="evidence" value="ECO:0007669"/>
    <property type="project" value="InterPro"/>
</dbReference>
<dbReference type="SUPFAM" id="SSF54826">
    <property type="entry name" value="Enolase N-terminal domain-like"/>
    <property type="match status" value="1"/>
</dbReference>
<name>A0A1M6ILU5_9ACTN</name>
<comment type="cofactor">
    <cofactor evidence="5">
        <name>Mg(2+)</name>
        <dbReference type="ChEBI" id="CHEBI:18420"/>
    </cofactor>
    <text evidence="5">Binds 1 Mg(2+) ion per subunit.</text>
</comment>
<dbReference type="NCBIfam" id="NF047820">
    <property type="entry name" value="TalGalacDh"/>
    <property type="match status" value="1"/>
</dbReference>
<dbReference type="GO" id="GO:0008867">
    <property type="term" value="F:galactarate dehydratase activity"/>
    <property type="evidence" value="ECO:0007669"/>
    <property type="project" value="InterPro"/>
</dbReference>
<sequence length="399" mass="43223">MNTPSPSGEALRTAGGPGGAADRIASVTLSRVDLPLAAPISDAKVLTGRQRPLTSVSMLFAEIRTEEGLEGIGYTYSKRAGGPGQYAHAREVAHELVGEDPSDIQRLWTRLVWAGASVGRSGLAVQAIAAMDIALWDLKAKRAGLPLAKLLGAHRDAVDCYNTSGGFLSSPLEQVVENTRAARAAGIGGIKIKVGHPDRRVDLARVAAVREELGDFPLMVDANQQWNRSTAVRMGRLLEEFDLVWIEEPLDAYDAEGHAALARELATPIATGEMLTSVAEHEELLRAGAVDFMQPDAPRVGGITPFLEIMARGRRAGVRMAPHFAMEIHLHLAAAYEIDPWVEHFDWLQPLFEERLEIADGRMRVPDRPGLGFSLSERAREWTAQKAAVDADGTRDLLG</sequence>
<gene>
    <name evidence="9" type="ORF">SAMN05421803_105219</name>
</gene>
<dbReference type="GO" id="GO:0009063">
    <property type="term" value="P:amino acid catabolic process"/>
    <property type="evidence" value="ECO:0007669"/>
    <property type="project" value="InterPro"/>
</dbReference>
<dbReference type="InterPro" id="IPR036849">
    <property type="entry name" value="Enolase-like_C_sf"/>
</dbReference>
<evidence type="ECO:0000256" key="5">
    <source>
        <dbReference type="PIRSR" id="PIRSR633978-3"/>
    </source>
</evidence>
<feature type="binding site" evidence="4">
    <location>
        <position position="191"/>
    </location>
    <ligand>
        <name>substrate</name>
    </ligand>
</feature>
<dbReference type="PROSITE" id="PS00909">
    <property type="entry name" value="MR_MLE_2"/>
    <property type="match status" value="1"/>
</dbReference>
<dbReference type="InterPro" id="IPR029065">
    <property type="entry name" value="Enolase_C-like"/>
</dbReference>
<dbReference type="SMART" id="SM00922">
    <property type="entry name" value="MR_MLE"/>
    <property type="match status" value="1"/>
</dbReference>
<feature type="binding site" evidence="4">
    <location>
        <position position="223"/>
    </location>
    <ligand>
        <name>substrate</name>
    </ligand>
</feature>
<feature type="domain" description="Mandelate racemase/muconate lactonizing enzyme C-terminal" evidence="8">
    <location>
        <begin position="172"/>
        <end position="268"/>
    </location>
</feature>
<protein>
    <submittedName>
        <fullName evidence="9">L-alanine-DL-glutamate epimerase</fullName>
    </submittedName>
</protein>
<evidence type="ECO:0000256" key="4">
    <source>
        <dbReference type="PIRSR" id="PIRSR633978-2"/>
    </source>
</evidence>
<dbReference type="GO" id="GO:0000287">
    <property type="term" value="F:magnesium ion binding"/>
    <property type="evidence" value="ECO:0007669"/>
    <property type="project" value="TreeGrafter"/>
</dbReference>
<feature type="binding site" evidence="4">
    <location>
        <begin position="42"/>
        <end position="44"/>
    </location>
    <ligand>
        <name>substrate</name>
    </ligand>
</feature>
<accession>A0A1M6ILU5</accession>
<keyword evidence="10" id="KW-1185">Reference proteome</keyword>
<dbReference type="SFLD" id="SFLDF00134">
    <property type="entry name" value="L-talarate/galactarate_dehydra"/>
    <property type="match status" value="1"/>
</dbReference>
<feature type="binding site" evidence="5">
    <location>
        <position position="221"/>
    </location>
    <ligand>
        <name>Mg(2+)</name>
        <dbReference type="ChEBI" id="CHEBI:18420"/>
    </ligand>
</feature>
<dbReference type="Pfam" id="PF13378">
    <property type="entry name" value="MR_MLE_C"/>
    <property type="match status" value="1"/>
</dbReference>